<dbReference type="EMBL" id="CM055753">
    <property type="protein sequence ID" value="KAJ7991366.1"/>
    <property type="molecule type" value="Genomic_DNA"/>
</dbReference>
<gene>
    <name evidence="1" type="ORF">DPEC_G00283060</name>
</gene>
<evidence type="ECO:0000313" key="1">
    <source>
        <dbReference type="EMBL" id="KAJ7991366.1"/>
    </source>
</evidence>
<dbReference type="Proteomes" id="UP001157502">
    <property type="component" value="Chromosome 26"/>
</dbReference>
<organism evidence="1 2">
    <name type="scientific">Dallia pectoralis</name>
    <name type="common">Alaska blackfish</name>
    <dbReference type="NCBI Taxonomy" id="75939"/>
    <lineage>
        <taxon>Eukaryota</taxon>
        <taxon>Metazoa</taxon>
        <taxon>Chordata</taxon>
        <taxon>Craniata</taxon>
        <taxon>Vertebrata</taxon>
        <taxon>Euteleostomi</taxon>
        <taxon>Actinopterygii</taxon>
        <taxon>Neopterygii</taxon>
        <taxon>Teleostei</taxon>
        <taxon>Protacanthopterygii</taxon>
        <taxon>Esociformes</taxon>
        <taxon>Umbridae</taxon>
        <taxon>Dallia</taxon>
    </lineage>
</organism>
<evidence type="ECO:0000313" key="2">
    <source>
        <dbReference type="Proteomes" id="UP001157502"/>
    </source>
</evidence>
<accession>A0ACC2FJ45</accession>
<proteinExistence type="predicted"/>
<name>A0ACC2FJ45_DALPE</name>
<comment type="caution">
    <text evidence="1">The sequence shown here is derived from an EMBL/GenBank/DDBJ whole genome shotgun (WGS) entry which is preliminary data.</text>
</comment>
<keyword evidence="2" id="KW-1185">Reference proteome</keyword>
<reference evidence="1" key="1">
    <citation type="submission" date="2021-05" db="EMBL/GenBank/DDBJ databases">
        <authorList>
            <person name="Pan Q."/>
            <person name="Jouanno E."/>
            <person name="Zahm M."/>
            <person name="Klopp C."/>
            <person name="Cabau C."/>
            <person name="Louis A."/>
            <person name="Berthelot C."/>
            <person name="Parey E."/>
            <person name="Roest Crollius H."/>
            <person name="Montfort J."/>
            <person name="Robinson-Rechavi M."/>
            <person name="Bouchez O."/>
            <person name="Lampietro C."/>
            <person name="Lopez Roques C."/>
            <person name="Donnadieu C."/>
            <person name="Postlethwait J."/>
            <person name="Bobe J."/>
            <person name="Dillon D."/>
            <person name="Chandos A."/>
            <person name="von Hippel F."/>
            <person name="Guiguen Y."/>
        </authorList>
    </citation>
    <scope>NUCLEOTIDE SEQUENCE</scope>
    <source>
        <strain evidence="1">YG-Jan2019</strain>
    </source>
</reference>
<sequence length="75" mass="8297">MYQITARPIAGNTANVEEGDWERRPEEVLGLLDTAGLLQADGWIKAITNWGLEVGWCLADRQTDKLGCPRVSQQA</sequence>
<protein>
    <submittedName>
        <fullName evidence="1">Uncharacterized protein</fullName>
    </submittedName>
</protein>